<organism evidence="3 4">
    <name type="scientific">Bionectria ochroleuca</name>
    <name type="common">Gliocladium roseum</name>
    <dbReference type="NCBI Taxonomy" id="29856"/>
    <lineage>
        <taxon>Eukaryota</taxon>
        <taxon>Fungi</taxon>
        <taxon>Dikarya</taxon>
        <taxon>Ascomycota</taxon>
        <taxon>Pezizomycotina</taxon>
        <taxon>Sordariomycetes</taxon>
        <taxon>Hypocreomycetidae</taxon>
        <taxon>Hypocreales</taxon>
        <taxon>Bionectriaceae</taxon>
        <taxon>Clonostachys</taxon>
    </lineage>
</organism>
<accession>A0A8H7N8I2</accession>
<dbReference type="SUPFAM" id="SSF51430">
    <property type="entry name" value="NAD(P)-linked oxidoreductase"/>
    <property type="match status" value="1"/>
</dbReference>
<dbReference type="InterPro" id="IPR023210">
    <property type="entry name" value="NADP_OxRdtase_dom"/>
</dbReference>
<gene>
    <name evidence="3" type="ORF">IM811_015343</name>
</gene>
<dbReference type="PROSITE" id="PS00062">
    <property type="entry name" value="ALDOKETO_REDUCTASE_2"/>
    <property type="match status" value="1"/>
</dbReference>
<protein>
    <recommendedName>
        <fullName evidence="2">NADP-dependent oxidoreductase domain-containing protein</fullName>
    </recommendedName>
</protein>
<reference evidence="3" key="1">
    <citation type="submission" date="2020-10" db="EMBL/GenBank/DDBJ databases">
        <title>High-Quality Genome Resource of Clonostachys rosea strain S41 by Oxford Nanopore Long-Read Sequencing.</title>
        <authorList>
            <person name="Wang H."/>
        </authorList>
    </citation>
    <scope>NUCLEOTIDE SEQUENCE</scope>
    <source>
        <strain evidence="3">S41</strain>
    </source>
</reference>
<dbReference type="PANTHER" id="PTHR11732">
    <property type="entry name" value="ALDO/KETO REDUCTASE"/>
    <property type="match status" value="1"/>
</dbReference>
<dbReference type="EMBL" id="JADCTT010000006">
    <property type="protein sequence ID" value="KAF9751123.1"/>
    <property type="molecule type" value="Genomic_DNA"/>
</dbReference>
<dbReference type="GO" id="GO:0016491">
    <property type="term" value="F:oxidoreductase activity"/>
    <property type="evidence" value="ECO:0007669"/>
    <property type="project" value="UniProtKB-KW"/>
</dbReference>
<dbReference type="Proteomes" id="UP000616885">
    <property type="component" value="Unassembled WGS sequence"/>
</dbReference>
<dbReference type="Gene3D" id="3.20.20.100">
    <property type="entry name" value="NADP-dependent oxidoreductase domain"/>
    <property type="match status" value="1"/>
</dbReference>
<comment type="caution">
    <text evidence="3">The sequence shown here is derived from an EMBL/GenBank/DDBJ whole genome shotgun (WGS) entry which is preliminary data.</text>
</comment>
<proteinExistence type="predicted"/>
<name>A0A8H7N8I2_BIOOC</name>
<evidence type="ECO:0000256" key="1">
    <source>
        <dbReference type="ARBA" id="ARBA00023002"/>
    </source>
</evidence>
<evidence type="ECO:0000313" key="3">
    <source>
        <dbReference type="EMBL" id="KAF9751123.1"/>
    </source>
</evidence>
<dbReference type="InterPro" id="IPR018170">
    <property type="entry name" value="Aldo/ket_reductase_CS"/>
</dbReference>
<sequence>MAGASFDIPKVKLNDGKEIPVVGYGLGTANYKNDPNSGIDESLIELTKQAILTGYRHLDGAEVYGNEQELGAGIKAAGVPREELFVTTKINANHKKNALEAFDISLKKLGLEYVDLYLLHGPWFADTEEELQERWAQLETIKESGRAKSIGVSNFLQEHIETILKTAKIPQLSTRSNTTRTYSTETLFHSCRRTTLRLSPTALLPQSPPPRADR</sequence>
<dbReference type="PRINTS" id="PR00069">
    <property type="entry name" value="ALDKETRDTASE"/>
</dbReference>
<dbReference type="InterPro" id="IPR020471">
    <property type="entry name" value="AKR"/>
</dbReference>
<dbReference type="AlphaFoldDB" id="A0A8H7N8I2"/>
<feature type="domain" description="NADP-dependent oxidoreductase" evidence="2">
    <location>
        <begin position="25"/>
        <end position="175"/>
    </location>
</feature>
<evidence type="ECO:0000259" key="2">
    <source>
        <dbReference type="Pfam" id="PF00248"/>
    </source>
</evidence>
<dbReference type="Pfam" id="PF00248">
    <property type="entry name" value="Aldo_ket_red"/>
    <property type="match status" value="1"/>
</dbReference>
<keyword evidence="1" id="KW-0560">Oxidoreductase</keyword>
<dbReference type="PROSITE" id="PS00798">
    <property type="entry name" value="ALDOKETO_REDUCTASE_1"/>
    <property type="match status" value="1"/>
</dbReference>
<evidence type="ECO:0000313" key="4">
    <source>
        <dbReference type="Proteomes" id="UP000616885"/>
    </source>
</evidence>
<dbReference type="InterPro" id="IPR036812">
    <property type="entry name" value="NAD(P)_OxRdtase_dom_sf"/>
</dbReference>